<evidence type="ECO:0000256" key="4">
    <source>
        <dbReference type="ARBA" id="ARBA00023136"/>
    </source>
</evidence>
<reference evidence="6" key="1">
    <citation type="submission" date="2013-03" db="EMBL/GenBank/DDBJ databases">
        <title>Draft genome sequence of the hydrogen-ethanol-producing anaerobic alkalithermophilic Caloramator celere.</title>
        <authorList>
            <person name="Ciranna A."/>
            <person name="Larjo A."/>
            <person name="Kivisto A."/>
            <person name="Santala V."/>
            <person name="Roos C."/>
            <person name="Karp M."/>
        </authorList>
    </citation>
    <scope>NUCLEOTIDE SEQUENCE [LARGE SCALE GENOMIC DNA]</scope>
    <source>
        <strain evidence="6">DSM 8682</strain>
    </source>
</reference>
<accession>R7RUN4</accession>
<keyword evidence="7" id="KW-1185">Reference proteome</keyword>
<evidence type="ECO:0000256" key="3">
    <source>
        <dbReference type="ARBA" id="ARBA00022989"/>
    </source>
</evidence>
<keyword evidence="6" id="KW-0808">Transferase</keyword>
<evidence type="ECO:0000256" key="2">
    <source>
        <dbReference type="ARBA" id="ARBA00022692"/>
    </source>
</evidence>
<evidence type="ECO:0000313" key="7">
    <source>
        <dbReference type="Proteomes" id="UP000014923"/>
    </source>
</evidence>
<dbReference type="Proteomes" id="UP000014923">
    <property type="component" value="Unassembled WGS sequence"/>
</dbReference>
<dbReference type="RefSeq" id="WP_018666524.1">
    <property type="nucleotide sequence ID" value="NZ_HF952039.1"/>
</dbReference>
<dbReference type="GO" id="GO:0016765">
    <property type="term" value="F:transferase activity, transferring alkyl or aryl (other than methyl) groups"/>
    <property type="evidence" value="ECO:0007669"/>
    <property type="project" value="InterPro"/>
</dbReference>
<dbReference type="PANTHER" id="PTHR42723:SF1">
    <property type="entry name" value="CHLOROPHYLL SYNTHASE, CHLOROPLASTIC"/>
    <property type="match status" value="1"/>
</dbReference>
<dbReference type="GO" id="GO:0016020">
    <property type="term" value="C:membrane"/>
    <property type="evidence" value="ECO:0007669"/>
    <property type="project" value="UniProtKB-SubCell"/>
</dbReference>
<dbReference type="NCBIfam" id="NF008978">
    <property type="entry name" value="PRK12324.1-4"/>
    <property type="match status" value="1"/>
</dbReference>
<dbReference type="Pfam" id="PF01040">
    <property type="entry name" value="UbiA"/>
    <property type="match status" value="1"/>
</dbReference>
<feature type="transmembrane region" description="Helical" evidence="5">
    <location>
        <begin position="128"/>
        <end position="149"/>
    </location>
</feature>
<dbReference type="NCBIfam" id="NF008977">
    <property type="entry name" value="PRK12324.1-2"/>
    <property type="match status" value="1"/>
</dbReference>
<evidence type="ECO:0000256" key="5">
    <source>
        <dbReference type="SAM" id="Phobius"/>
    </source>
</evidence>
<organism evidence="6 7">
    <name type="scientific">Thermobrachium celere DSM 8682</name>
    <dbReference type="NCBI Taxonomy" id="941824"/>
    <lineage>
        <taxon>Bacteria</taxon>
        <taxon>Bacillati</taxon>
        <taxon>Bacillota</taxon>
        <taxon>Clostridia</taxon>
        <taxon>Eubacteriales</taxon>
        <taxon>Clostridiaceae</taxon>
        <taxon>Thermobrachium</taxon>
    </lineage>
</organism>
<feature type="transmembrane region" description="Helical" evidence="5">
    <location>
        <begin position="36"/>
        <end position="55"/>
    </location>
</feature>
<dbReference type="InterPro" id="IPR050475">
    <property type="entry name" value="Prenyltransferase_related"/>
</dbReference>
<feature type="transmembrane region" description="Helical" evidence="5">
    <location>
        <begin position="155"/>
        <end position="172"/>
    </location>
</feature>
<gene>
    <name evidence="6" type="ORF">TCEL_02314</name>
</gene>
<comment type="caution">
    <text evidence="6">The sequence shown here is derived from an EMBL/GenBank/DDBJ whole genome shotgun (WGS) entry which is preliminary data.</text>
</comment>
<dbReference type="InterPro" id="IPR044878">
    <property type="entry name" value="UbiA_sf"/>
</dbReference>
<feature type="transmembrane region" description="Helical" evidence="5">
    <location>
        <begin position="101"/>
        <end position="121"/>
    </location>
</feature>
<keyword evidence="4 5" id="KW-0472">Membrane</keyword>
<dbReference type="OrthoDB" id="9803632at2"/>
<dbReference type="PANTHER" id="PTHR42723">
    <property type="entry name" value="CHLOROPHYLL SYNTHASE"/>
    <property type="match status" value="1"/>
</dbReference>
<dbReference type="CDD" id="cd13963">
    <property type="entry name" value="PT_UbiA_2"/>
    <property type="match status" value="1"/>
</dbReference>
<name>R7RUN4_9CLOT</name>
<comment type="subcellular location">
    <subcellularLocation>
        <location evidence="1">Membrane</location>
        <topology evidence="1">Multi-pass membrane protein</topology>
    </subcellularLocation>
</comment>
<evidence type="ECO:0000256" key="1">
    <source>
        <dbReference type="ARBA" id="ARBA00004141"/>
    </source>
</evidence>
<dbReference type="AlphaFoldDB" id="R7RUN4"/>
<keyword evidence="3 5" id="KW-1133">Transmembrane helix</keyword>
<dbReference type="EMBL" id="CAVN010000149">
    <property type="protein sequence ID" value="CDF59246.1"/>
    <property type="molecule type" value="Genomic_DNA"/>
</dbReference>
<dbReference type="HOGENOM" id="CLU_029423_0_1_9"/>
<feature type="transmembrane region" description="Helical" evidence="5">
    <location>
        <begin position="266"/>
        <end position="284"/>
    </location>
</feature>
<feature type="transmembrane region" description="Helical" evidence="5">
    <location>
        <begin position="200"/>
        <end position="222"/>
    </location>
</feature>
<evidence type="ECO:0000313" key="6">
    <source>
        <dbReference type="EMBL" id="CDF59246.1"/>
    </source>
</evidence>
<dbReference type="InterPro" id="IPR000537">
    <property type="entry name" value="UbiA_prenyltransferase"/>
</dbReference>
<dbReference type="Gene3D" id="1.10.357.140">
    <property type="entry name" value="UbiA prenyltransferase"/>
    <property type="match status" value="1"/>
</dbReference>
<protein>
    <submittedName>
        <fullName evidence="6">UbiA prenyltransferase</fullName>
    </submittedName>
</protein>
<keyword evidence="2 5" id="KW-0812">Transmembrane</keyword>
<sequence length="285" mass="32887">MNKYIELMRPKQWIKNFFVFGAIIFSKKFLEIESLTKVILAFLSFCLISSAVYIMNDIKDLEQDKVHPKKKHRPIASGKVSIRNAIIEMILLIIISLSTAFYLNKFLLIILLIYFINNVIYTFKVKHIVLLDVISIAIGFILRVIAGGVVINVELSVWIILCTLFISLFLGFEKRKNELKCLENDATKHRRILDDYSIKFLDDISNIVCGCTIIFYSLYTFFAYSHKYMMITNIFVIYGLFRYKYLTEIKDLGGSPTEAVLTDKGIIIDVILWGICSSIIILLTK</sequence>
<dbReference type="eggNOG" id="COG0382">
    <property type="taxonomic scope" value="Bacteria"/>
</dbReference>
<proteinExistence type="predicted"/>